<organism evidence="4 5">
    <name type="scientific">Allosphingosinicella ginsenosidimutans</name>
    <dbReference type="NCBI Taxonomy" id="1176539"/>
    <lineage>
        <taxon>Bacteria</taxon>
        <taxon>Pseudomonadati</taxon>
        <taxon>Pseudomonadota</taxon>
        <taxon>Alphaproteobacteria</taxon>
        <taxon>Sphingomonadales</taxon>
        <taxon>Sphingomonadaceae</taxon>
        <taxon>Allosphingosinicella</taxon>
    </lineage>
</organism>
<evidence type="ECO:0008006" key="6">
    <source>
        <dbReference type="Google" id="ProtNLM"/>
    </source>
</evidence>
<evidence type="ECO:0000256" key="2">
    <source>
        <dbReference type="ARBA" id="ARBA00022777"/>
    </source>
</evidence>
<dbReference type="PANTHER" id="PTHR47690:SF1">
    <property type="entry name" value="GLUCOKINASE"/>
    <property type="match status" value="1"/>
</dbReference>
<dbReference type="InterPro" id="IPR003836">
    <property type="entry name" value="Glucokinase"/>
</dbReference>
<dbReference type="AlphaFoldDB" id="A0A5C6TXH0"/>
<dbReference type="PANTHER" id="PTHR47690">
    <property type="entry name" value="GLUCOKINASE"/>
    <property type="match status" value="1"/>
</dbReference>
<gene>
    <name evidence="4" type="ORF">FRZ32_15055</name>
</gene>
<dbReference type="GO" id="GO:0005524">
    <property type="term" value="F:ATP binding"/>
    <property type="evidence" value="ECO:0007669"/>
    <property type="project" value="InterPro"/>
</dbReference>
<dbReference type="Gene3D" id="3.30.420.40">
    <property type="match status" value="1"/>
</dbReference>
<evidence type="ECO:0000313" key="4">
    <source>
        <dbReference type="EMBL" id="TXC64840.1"/>
    </source>
</evidence>
<protein>
    <recommendedName>
        <fullName evidence="6">Glucokinase</fullName>
    </recommendedName>
</protein>
<sequence>MPVNRKLVAAIDGEKVAFGLVDGDPSVVRAIREQETGDFPTFTDALQAYLREHHVAATGLDFGLAVAGVARGDTISLANCRWYISVSGLRSFFGSEPLVLNDFESIAWSLTGLDPASVQRVGPLPPRPIRPGSTFLVVGTGPGLGVAVLAMGREGKVRVYPSEGGHASFAPQNADEDALLAHLRARHGHVSYERLLAAFGLQNIHGWLAMKSGRTAGPAPAAETIVNAAQRGDAMAGEAIAIFARILGSFVGDIVLATGTFDGVYLVSPLLGALRPALTDDRFRAAMIGKGRLKKALEPVAVGYAEGRSPRLRGMAAALAARSAASGEPVAPARA</sequence>
<dbReference type="GO" id="GO:0005829">
    <property type="term" value="C:cytosol"/>
    <property type="evidence" value="ECO:0007669"/>
    <property type="project" value="TreeGrafter"/>
</dbReference>
<comment type="caution">
    <text evidence="4">The sequence shown here is derived from an EMBL/GenBank/DDBJ whole genome shotgun (WGS) entry which is preliminary data.</text>
</comment>
<keyword evidence="5" id="KW-1185">Reference proteome</keyword>
<dbReference type="GO" id="GO:0004340">
    <property type="term" value="F:glucokinase activity"/>
    <property type="evidence" value="ECO:0007669"/>
    <property type="project" value="InterPro"/>
</dbReference>
<dbReference type="GO" id="GO:0005536">
    <property type="term" value="F:D-glucose binding"/>
    <property type="evidence" value="ECO:0007669"/>
    <property type="project" value="InterPro"/>
</dbReference>
<proteinExistence type="inferred from homology"/>
<dbReference type="CDD" id="cd24008">
    <property type="entry name" value="ASKHA_NBD_GLK"/>
    <property type="match status" value="1"/>
</dbReference>
<keyword evidence="2" id="KW-0418">Kinase</keyword>
<dbReference type="GO" id="GO:0006096">
    <property type="term" value="P:glycolytic process"/>
    <property type="evidence" value="ECO:0007669"/>
    <property type="project" value="InterPro"/>
</dbReference>
<dbReference type="Proteomes" id="UP000321249">
    <property type="component" value="Unassembled WGS sequence"/>
</dbReference>
<evidence type="ECO:0000313" key="5">
    <source>
        <dbReference type="Proteomes" id="UP000321249"/>
    </source>
</evidence>
<dbReference type="Gene3D" id="3.40.367.20">
    <property type="match status" value="1"/>
</dbReference>
<keyword evidence="1" id="KW-0808">Transferase</keyword>
<dbReference type="EMBL" id="VOQQ01000001">
    <property type="protein sequence ID" value="TXC64840.1"/>
    <property type="molecule type" value="Genomic_DNA"/>
</dbReference>
<evidence type="ECO:0000256" key="3">
    <source>
        <dbReference type="RuleBase" id="RU004046"/>
    </source>
</evidence>
<dbReference type="SUPFAM" id="SSF53067">
    <property type="entry name" value="Actin-like ATPase domain"/>
    <property type="match status" value="1"/>
</dbReference>
<comment type="similarity">
    <text evidence="3">Belongs to the bacterial glucokinase family.</text>
</comment>
<accession>A0A5C6TXH0</accession>
<dbReference type="InterPro" id="IPR043129">
    <property type="entry name" value="ATPase_NBD"/>
</dbReference>
<dbReference type="Pfam" id="PF02685">
    <property type="entry name" value="Glucokinase"/>
    <property type="match status" value="1"/>
</dbReference>
<name>A0A5C6TXH0_9SPHN</name>
<evidence type="ECO:0000256" key="1">
    <source>
        <dbReference type="ARBA" id="ARBA00022679"/>
    </source>
</evidence>
<reference evidence="4 5" key="1">
    <citation type="journal article" date="2015" name="J. Microbiol.">
        <title>Sphingosinicella ginsenosidimutans sp. nov., with ginsenoside converting activity.</title>
        <authorList>
            <person name="Kim J.K."/>
            <person name="Kang M.S."/>
            <person name="Park S.C."/>
            <person name="Kim K.M."/>
            <person name="Choi K."/>
            <person name="Yoon M.H."/>
            <person name="Im W.T."/>
        </authorList>
    </citation>
    <scope>NUCLEOTIDE SEQUENCE [LARGE SCALE GENOMIC DNA]</scope>
    <source>
        <strain evidence="4 5">BS-11</strain>
    </source>
</reference>
<dbReference type="InterPro" id="IPR050201">
    <property type="entry name" value="Bacterial_glucokinase"/>
</dbReference>